<keyword evidence="3" id="KW-1185">Reference proteome</keyword>
<accession>A0ABV8I7B0</accession>
<dbReference type="EMBL" id="JBHSBM010000017">
    <property type="protein sequence ID" value="MFC4059957.1"/>
    <property type="molecule type" value="Genomic_DNA"/>
</dbReference>
<proteinExistence type="predicted"/>
<reference evidence="3" key="1">
    <citation type="journal article" date="2019" name="Int. J. Syst. Evol. Microbiol.">
        <title>The Global Catalogue of Microorganisms (GCM) 10K type strain sequencing project: providing services to taxonomists for standard genome sequencing and annotation.</title>
        <authorList>
            <consortium name="The Broad Institute Genomics Platform"/>
            <consortium name="The Broad Institute Genome Sequencing Center for Infectious Disease"/>
            <person name="Wu L."/>
            <person name="Ma J."/>
        </authorList>
    </citation>
    <scope>NUCLEOTIDE SEQUENCE [LARGE SCALE GENOMIC DNA]</scope>
    <source>
        <strain evidence="3">TBRC 4489</strain>
    </source>
</reference>
<gene>
    <name evidence="2" type="ORF">ACFOWE_16750</name>
</gene>
<dbReference type="Proteomes" id="UP001595850">
    <property type="component" value="Unassembled WGS sequence"/>
</dbReference>
<evidence type="ECO:0000313" key="2">
    <source>
        <dbReference type="EMBL" id="MFC4059957.1"/>
    </source>
</evidence>
<name>A0ABV8I7B0_9ACTN</name>
<organism evidence="2 3">
    <name type="scientific">Planomonospora corallina</name>
    <dbReference type="NCBI Taxonomy" id="1806052"/>
    <lineage>
        <taxon>Bacteria</taxon>
        <taxon>Bacillati</taxon>
        <taxon>Actinomycetota</taxon>
        <taxon>Actinomycetes</taxon>
        <taxon>Streptosporangiales</taxon>
        <taxon>Streptosporangiaceae</taxon>
        <taxon>Planomonospora</taxon>
    </lineage>
</organism>
<evidence type="ECO:0000256" key="1">
    <source>
        <dbReference type="SAM" id="MobiDB-lite"/>
    </source>
</evidence>
<protein>
    <submittedName>
        <fullName evidence="2">Uncharacterized protein</fullName>
    </submittedName>
</protein>
<feature type="region of interest" description="Disordered" evidence="1">
    <location>
        <begin position="44"/>
        <end position="103"/>
    </location>
</feature>
<comment type="caution">
    <text evidence="2">The sequence shown here is derived from an EMBL/GenBank/DDBJ whole genome shotgun (WGS) entry which is preliminary data.</text>
</comment>
<sequence>MAAPIGLGVTGARVPLFSVRKLVMFLALLGVSWAIARLLGEETGTDRSGEAAYGRGHADADPSVAAREPAPSPEPCDAPHPSGEGVLHSTPGPHSRQTPPSRG</sequence>
<dbReference type="RefSeq" id="WP_377288673.1">
    <property type="nucleotide sequence ID" value="NZ_JBHSBM010000017.1"/>
</dbReference>
<evidence type="ECO:0000313" key="3">
    <source>
        <dbReference type="Proteomes" id="UP001595850"/>
    </source>
</evidence>